<keyword evidence="1" id="KW-0175">Coiled coil</keyword>
<dbReference type="Proteomes" id="UP000315750">
    <property type="component" value="Chromosome"/>
</dbReference>
<dbReference type="EMBL" id="CP036278">
    <property type="protein sequence ID" value="QDU54275.1"/>
    <property type="molecule type" value="Genomic_DNA"/>
</dbReference>
<protein>
    <submittedName>
        <fullName evidence="2">Uncharacterized protein</fullName>
    </submittedName>
</protein>
<sequence>MRLALLSLVMVSTLGCTGPMFTNVGVGRNYGVRENYVQKYAERHNITYEQAIEEVRDKTEQAAIAEHAEKYGISAEEARKQLGYAAANEE</sequence>
<dbReference type="RefSeq" id="WP_145245276.1">
    <property type="nucleotide sequence ID" value="NZ_CP036278.1"/>
</dbReference>
<keyword evidence="3" id="KW-1185">Reference proteome</keyword>
<gene>
    <name evidence="2" type="ORF">Pan181_04560</name>
</gene>
<dbReference type="PROSITE" id="PS51257">
    <property type="entry name" value="PROKAR_LIPOPROTEIN"/>
    <property type="match status" value="1"/>
</dbReference>
<feature type="coiled-coil region" evidence="1">
    <location>
        <begin position="41"/>
        <end position="68"/>
    </location>
</feature>
<organism evidence="2 3">
    <name type="scientific">Aeoliella mucimassa</name>
    <dbReference type="NCBI Taxonomy" id="2527972"/>
    <lineage>
        <taxon>Bacteria</taxon>
        <taxon>Pseudomonadati</taxon>
        <taxon>Planctomycetota</taxon>
        <taxon>Planctomycetia</taxon>
        <taxon>Pirellulales</taxon>
        <taxon>Lacipirellulaceae</taxon>
        <taxon>Aeoliella</taxon>
    </lineage>
</organism>
<evidence type="ECO:0000313" key="2">
    <source>
        <dbReference type="EMBL" id="QDU54275.1"/>
    </source>
</evidence>
<name>A0A518AHU3_9BACT</name>
<dbReference type="AlphaFoldDB" id="A0A518AHU3"/>
<dbReference type="KEGG" id="amuc:Pan181_04560"/>
<evidence type="ECO:0000313" key="3">
    <source>
        <dbReference type="Proteomes" id="UP000315750"/>
    </source>
</evidence>
<proteinExistence type="predicted"/>
<reference evidence="2 3" key="1">
    <citation type="submission" date="2019-02" db="EMBL/GenBank/DDBJ databases">
        <title>Deep-cultivation of Planctomycetes and their phenomic and genomic characterization uncovers novel biology.</title>
        <authorList>
            <person name="Wiegand S."/>
            <person name="Jogler M."/>
            <person name="Boedeker C."/>
            <person name="Pinto D."/>
            <person name="Vollmers J."/>
            <person name="Rivas-Marin E."/>
            <person name="Kohn T."/>
            <person name="Peeters S.H."/>
            <person name="Heuer A."/>
            <person name="Rast P."/>
            <person name="Oberbeckmann S."/>
            <person name="Bunk B."/>
            <person name="Jeske O."/>
            <person name="Meyerdierks A."/>
            <person name="Storesund J.E."/>
            <person name="Kallscheuer N."/>
            <person name="Luecker S."/>
            <person name="Lage O.M."/>
            <person name="Pohl T."/>
            <person name="Merkel B.J."/>
            <person name="Hornburger P."/>
            <person name="Mueller R.-W."/>
            <person name="Bruemmer F."/>
            <person name="Labrenz M."/>
            <person name="Spormann A.M."/>
            <person name="Op den Camp H."/>
            <person name="Overmann J."/>
            <person name="Amann R."/>
            <person name="Jetten M.S.M."/>
            <person name="Mascher T."/>
            <person name="Medema M.H."/>
            <person name="Devos D.P."/>
            <person name="Kaster A.-K."/>
            <person name="Ovreas L."/>
            <person name="Rohde M."/>
            <person name="Galperin M.Y."/>
            <person name="Jogler C."/>
        </authorList>
    </citation>
    <scope>NUCLEOTIDE SEQUENCE [LARGE SCALE GENOMIC DNA]</scope>
    <source>
        <strain evidence="2 3">Pan181</strain>
    </source>
</reference>
<accession>A0A518AHU3</accession>
<evidence type="ECO:0000256" key="1">
    <source>
        <dbReference type="SAM" id="Coils"/>
    </source>
</evidence>